<dbReference type="OrthoDB" id="7004467at2"/>
<accession>A0A166N206</accession>
<proteinExistence type="predicted"/>
<reference evidence="2 3" key="2">
    <citation type="journal article" date="2018" name="Nature">
        <title>Mutant phenotypes for thousands of bacterial genes of unknown function.</title>
        <authorList>
            <person name="Price M.N."/>
            <person name="Wetmore K.M."/>
            <person name="Waters R.J."/>
            <person name="Callaghan M."/>
            <person name="Ray J."/>
            <person name="Liu H."/>
            <person name="Kuehl J.V."/>
            <person name="Melnyk R.A."/>
            <person name="Lamson J.S."/>
            <person name="Suh Y."/>
            <person name="Carlson H.K."/>
            <person name="Esquivel Z."/>
            <person name="Sadeeshkumar H."/>
            <person name="Chakraborty R."/>
            <person name="Zane G.M."/>
            <person name="Rubin B.E."/>
            <person name="Wall J.D."/>
            <person name="Visel A."/>
            <person name="Bristow J."/>
            <person name="Blow M.J."/>
            <person name="Arkin A.P."/>
            <person name="Deutschbauer A.M."/>
        </authorList>
    </citation>
    <scope>NUCLEOTIDE SEQUENCE [LARGE SCALE GENOMIC DNA]</scope>
    <source>
        <strain evidence="2 3">FW300-N1B4</strain>
    </source>
</reference>
<dbReference type="EMBL" id="LUKJ01000003">
    <property type="protein sequence ID" value="KZN16604.1"/>
    <property type="molecule type" value="Genomic_DNA"/>
</dbReference>
<feature type="region of interest" description="Disordered" evidence="1">
    <location>
        <begin position="12"/>
        <end position="31"/>
    </location>
</feature>
<evidence type="ECO:0000256" key="1">
    <source>
        <dbReference type="SAM" id="MobiDB-lite"/>
    </source>
</evidence>
<dbReference type="Pfam" id="PF19619">
    <property type="entry name" value="DUF6124"/>
    <property type="match status" value="1"/>
</dbReference>
<protein>
    <recommendedName>
        <fullName evidence="4">DUF3077 domain-containing protein</fullName>
    </recommendedName>
</protein>
<dbReference type="Proteomes" id="UP000076489">
    <property type="component" value="Unassembled WGS sequence"/>
</dbReference>
<organism evidence="2 3">
    <name type="scientific">Pseudomonas fluorescens</name>
    <dbReference type="NCBI Taxonomy" id="294"/>
    <lineage>
        <taxon>Bacteria</taxon>
        <taxon>Pseudomonadati</taxon>
        <taxon>Pseudomonadota</taxon>
        <taxon>Gammaproteobacteria</taxon>
        <taxon>Pseudomonadales</taxon>
        <taxon>Pseudomonadaceae</taxon>
        <taxon>Pseudomonas</taxon>
    </lineage>
</organism>
<evidence type="ECO:0008006" key="4">
    <source>
        <dbReference type="Google" id="ProtNLM"/>
    </source>
</evidence>
<evidence type="ECO:0000313" key="3">
    <source>
        <dbReference type="Proteomes" id="UP000076489"/>
    </source>
</evidence>
<sequence>MKKITLHLVEKPATSEPETLDPTQRPQATERAVNARRRNLNRNIFAVRPDVDTLTLLSHASETLASLNVMTLDFANRLDGPQRNVALALQQLTMLTELLVNRARDNLDPNASVAVGKPPVFH</sequence>
<name>A0A166N206_PSEFL</name>
<comment type="caution">
    <text evidence="2">The sequence shown here is derived from an EMBL/GenBank/DDBJ whole genome shotgun (WGS) entry which is preliminary data.</text>
</comment>
<reference evidence="3" key="1">
    <citation type="submission" date="2016-03" db="EMBL/GenBank/DDBJ databases">
        <authorList>
            <person name="Ray J."/>
            <person name="Price M."/>
            <person name="Deutschbauer A."/>
        </authorList>
    </citation>
    <scope>NUCLEOTIDE SEQUENCE [LARGE SCALE GENOMIC DNA]</scope>
    <source>
        <strain evidence="3">FW300-N1B4</strain>
    </source>
</reference>
<evidence type="ECO:0000313" key="2">
    <source>
        <dbReference type="EMBL" id="KZN16604.1"/>
    </source>
</evidence>
<dbReference type="AlphaFoldDB" id="A0A166N206"/>
<gene>
    <name evidence="2" type="ORF">A1D17_10715</name>
</gene>
<dbReference type="RefSeq" id="WP_063341600.1">
    <property type="nucleotide sequence ID" value="NZ_LUKJ01000003.1"/>
</dbReference>